<evidence type="ECO:0000256" key="1">
    <source>
        <dbReference type="ARBA" id="ARBA00009928"/>
    </source>
</evidence>
<dbReference type="OrthoDB" id="6132182at2759"/>
<feature type="region of interest" description="Disordered" evidence="8">
    <location>
        <begin position="101"/>
        <end position="123"/>
    </location>
</feature>
<feature type="region of interest" description="Disordered" evidence="8">
    <location>
        <begin position="236"/>
        <end position="271"/>
    </location>
</feature>
<keyword evidence="5" id="KW-0470">Melanin biosynthesis</keyword>
<evidence type="ECO:0000256" key="5">
    <source>
        <dbReference type="ARBA" id="ARBA00023101"/>
    </source>
</evidence>
<feature type="domain" description="Tyrosinase copper-binding" evidence="9">
    <location>
        <begin position="131"/>
        <end position="148"/>
    </location>
</feature>
<comment type="similarity">
    <text evidence="1">Belongs to the tyrosinase family.</text>
</comment>
<accession>A0A0D0AL52</accession>
<dbReference type="Pfam" id="PF00264">
    <property type="entry name" value="Tyrosinase"/>
    <property type="match status" value="1"/>
</dbReference>
<keyword evidence="4" id="KW-0186">Copper</keyword>
<evidence type="ECO:0000256" key="2">
    <source>
        <dbReference type="ARBA" id="ARBA00011906"/>
    </source>
</evidence>
<dbReference type="Gene3D" id="2.60.310.20">
    <property type="match status" value="1"/>
</dbReference>
<dbReference type="GO" id="GO:0004503">
    <property type="term" value="F:tyrosinase activity"/>
    <property type="evidence" value="ECO:0007669"/>
    <property type="project" value="UniProtKB-EC"/>
</dbReference>
<feature type="domain" description="Tyrosinase copper-binding" evidence="10">
    <location>
        <begin position="383"/>
        <end position="394"/>
    </location>
</feature>
<evidence type="ECO:0000256" key="7">
    <source>
        <dbReference type="ARBA" id="ARBA00048881"/>
    </source>
</evidence>
<protein>
    <recommendedName>
        <fullName evidence="2">tyrosinase</fullName>
        <ecNumber evidence="2">1.14.18.1</ecNumber>
    </recommendedName>
</protein>
<dbReference type="PROSITE" id="PS00498">
    <property type="entry name" value="TYROSINASE_2"/>
    <property type="match status" value="1"/>
</dbReference>
<reference evidence="11 12" key="1">
    <citation type="submission" date="2014-04" db="EMBL/GenBank/DDBJ databases">
        <title>Evolutionary Origins and Diversification of the Mycorrhizal Mutualists.</title>
        <authorList>
            <consortium name="DOE Joint Genome Institute"/>
            <consortium name="Mycorrhizal Genomics Consortium"/>
            <person name="Kohler A."/>
            <person name="Kuo A."/>
            <person name="Nagy L.G."/>
            <person name="Floudas D."/>
            <person name="Copeland A."/>
            <person name="Barry K.W."/>
            <person name="Cichocki N."/>
            <person name="Veneault-Fourrey C."/>
            <person name="LaButti K."/>
            <person name="Lindquist E.A."/>
            <person name="Lipzen A."/>
            <person name="Lundell T."/>
            <person name="Morin E."/>
            <person name="Murat C."/>
            <person name="Riley R."/>
            <person name="Ohm R."/>
            <person name="Sun H."/>
            <person name="Tunlid A."/>
            <person name="Henrissat B."/>
            <person name="Grigoriev I.V."/>
            <person name="Hibbett D.S."/>
            <person name="Martin F."/>
        </authorList>
    </citation>
    <scope>NUCLEOTIDE SEQUENCE [LARGE SCALE GENOMIC DNA]</scope>
    <source>
        <strain evidence="11 12">FD-317 M1</strain>
    </source>
</reference>
<comment type="catalytic activity">
    <reaction evidence="6">
        <text>2 L-dopa + O2 = 2 L-dopaquinone + 2 H2O</text>
        <dbReference type="Rhea" id="RHEA:34287"/>
        <dbReference type="ChEBI" id="CHEBI:15377"/>
        <dbReference type="ChEBI" id="CHEBI:15379"/>
        <dbReference type="ChEBI" id="CHEBI:57504"/>
        <dbReference type="ChEBI" id="CHEBI:57924"/>
        <dbReference type="EC" id="1.14.18.1"/>
    </reaction>
</comment>
<dbReference type="HOGENOM" id="CLU_013691_3_2_1"/>
<dbReference type="EC" id="1.14.18.1" evidence="2"/>
<comment type="catalytic activity">
    <reaction evidence="7">
        <text>L-tyrosine + O2 = L-dopaquinone + H2O</text>
        <dbReference type="Rhea" id="RHEA:18117"/>
        <dbReference type="ChEBI" id="CHEBI:15377"/>
        <dbReference type="ChEBI" id="CHEBI:15379"/>
        <dbReference type="ChEBI" id="CHEBI:57924"/>
        <dbReference type="ChEBI" id="CHEBI:58315"/>
        <dbReference type="EC" id="1.14.18.1"/>
    </reaction>
</comment>
<gene>
    <name evidence="11" type="ORF">GYMLUDRAFT_50875</name>
</gene>
<dbReference type="PANTHER" id="PTHR11474">
    <property type="entry name" value="TYROSINASE FAMILY MEMBER"/>
    <property type="match status" value="1"/>
</dbReference>
<dbReference type="PRINTS" id="PR00092">
    <property type="entry name" value="TYROSINASE"/>
</dbReference>
<evidence type="ECO:0000259" key="9">
    <source>
        <dbReference type="PROSITE" id="PS00497"/>
    </source>
</evidence>
<evidence type="ECO:0000313" key="11">
    <source>
        <dbReference type="EMBL" id="KIK50965.1"/>
    </source>
</evidence>
<dbReference type="Proteomes" id="UP000053593">
    <property type="component" value="Unassembled WGS sequence"/>
</dbReference>
<dbReference type="Gene3D" id="1.10.1280.10">
    <property type="entry name" value="Di-copper center containing domain from catechol oxidase"/>
    <property type="match status" value="1"/>
</dbReference>
<dbReference type="InterPro" id="IPR008922">
    <property type="entry name" value="Di-copper_centre_dom_sf"/>
</dbReference>
<evidence type="ECO:0000256" key="6">
    <source>
        <dbReference type="ARBA" id="ARBA00048233"/>
    </source>
</evidence>
<sequence>MSFPVPITGRQNSSGVFPRYSIEELQSDHPDQFALFIFSYLVIQNRDVPSIVRDFDVNNEHARSILDALIAIGAARERSPPMSFAELAGIHGLPYKEWPGDPDHDKRPDFNADDPKDKNPKPHRFGGYCNHGSVLFPSWHRAYMLAIEQSIGDVAELLAQNLEMFGLFKPGRWTTAADQLRFPWWDWAEEKVAKEGLPPVLYEDTVKIRLKEENSTFTLLVDNPLAYFPFQTIPPGFADRKNQNPSGGDKAKERPKDGNYPDDDDPNAPVSTAYFSKWMKTVRYGPRDDPAPYPKSDNQLLNDEMKQQAPCIRHRVASLFALPPSNDPGKGSQIYDEFSNHTTQSSNKLHYYNADTLEGVHDSIHDIVGGNGHIGFPDYAGFDPLFFLHHCNVDRLYALWEYVYPEACYIGNGEDFVFTQNTGSYALVYNQQLLPDTELAPFRIDSKKYWTSDQARYFNKNAYPKHYTYPKVAGEIDITQPIKDEKQREDYRELLQIYYGLVESIIELPMDKISAFAVRPLPGRSPITGGVLYRADNVARVVIGIQTPEFAFDGPYSIQVRYKDSHNRSQYVGSISVFARDPESSCENCKRKRQVGTIIHGIIVVPPNIIKDVNKILESAQGVALSSSIADELKKRLTARILDRFKNEIANAEGGPSTVPHDEALDVLIRPQITLASSYVAHHDEKKKGPAIWDSWHDHGDIFEPHLDRPGWKLSQRN</sequence>
<dbReference type="InterPro" id="IPR050316">
    <property type="entry name" value="Tyrosinase/Hemocyanin"/>
</dbReference>
<dbReference type="InterPro" id="IPR002227">
    <property type="entry name" value="Tyrosinase_Cu-bd"/>
</dbReference>
<evidence type="ECO:0000313" key="12">
    <source>
        <dbReference type="Proteomes" id="UP000053593"/>
    </source>
</evidence>
<organism evidence="11 12">
    <name type="scientific">Collybiopsis luxurians FD-317 M1</name>
    <dbReference type="NCBI Taxonomy" id="944289"/>
    <lineage>
        <taxon>Eukaryota</taxon>
        <taxon>Fungi</taxon>
        <taxon>Dikarya</taxon>
        <taxon>Basidiomycota</taxon>
        <taxon>Agaricomycotina</taxon>
        <taxon>Agaricomycetes</taxon>
        <taxon>Agaricomycetidae</taxon>
        <taxon>Agaricales</taxon>
        <taxon>Marasmiineae</taxon>
        <taxon>Omphalotaceae</taxon>
        <taxon>Collybiopsis</taxon>
        <taxon>Collybiopsis luxurians</taxon>
    </lineage>
</organism>
<proteinExistence type="inferred from homology"/>
<dbReference type="PANTHER" id="PTHR11474:SF76">
    <property type="entry name" value="SHKT DOMAIN-CONTAINING PROTEIN"/>
    <property type="match status" value="1"/>
</dbReference>
<dbReference type="GO" id="GO:0046872">
    <property type="term" value="F:metal ion binding"/>
    <property type="evidence" value="ECO:0007669"/>
    <property type="project" value="UniProtKB-KW"/>
</dbReference>
<dbReference type="EMBL" id="KN834877">
    <property type="protein sequence ID" value="KIK50965.1"/>
    <property type="molecule type" value="Genomic_DNA"/>
</dbReference>
<evidence type="ECO:0000256" key="3">
    <source>
        <dbReference type="ARBA" id="ARBA00022723"/>
    </source>
</evidence>
<evidence type="ECO:0000256" key="8">
    <source>
        <dbReference type="SAM" id="MobiDB-lite"/>
    </source>
</evidence>
<keyword evidence="12" id="KW-1185">Reference proteome</keyword>
<feature type="compositionally biased region" description="Basic and acidic residues" evidence="8">
    <location>
        <begin position="249"/>
        <end position="259"/>
    </location>
</feature>
<dbReference type="SUPFAM" id="SSF48056">
    <property type="entry name" value="Di-copper centre-containing domain"/>
    <property type="match status" value="1"/>
</dbReference>
<evidence type="ECO:0000259" key="10">
    <source>
        <dbReference type="PROSITE" id="PS00498"/>
    </source>
</evidence>
<dbReference type="AlphaFoldDB" id="A0A0D0AL52"/>
<keyword evidence="3" id="KW-0479">Metal-binding</keyword>
<dbReference type="GO" id="GO:0042438">
    <property type="term" value="P:melanin biosynthetic process"/>
    <property type="evidence" value="ECO:0007669"/>
    <property type="project" value="UniProtKB-KW"/>
</dbReference>
<name>A0A0D0AL52_9AGAR</name>
<dbReference type="PROSITE" id="PS00497">
    <property type="entry name" value="TYROSINASE_1"/>
    <property type="match status" value="1"/>
</dbReference>
<feature type="compositionally biased region" description="Basic and acidic residues" evidence="8">
    <location>
        <begin position="101"/>
        <end position="120"/>
    </location>
</feature>
<evidence type="ECO:0000256" key="4">
    <source>
        <dbReference type="ARBA" id="ARBA00023008"/>
    </source>
</evidence>